<keyword evidence="3" id="KW-1185">Reference proteome</keyword>
<feature type="domain" description="Schwannomin interacting protein 1 C-terminal" evidence="1">
    <location>
        <begin position="80"/>
        <end position="204"/>
    </location>
</feature>
<protein>
    <submittedName>
        <fullName evidence="2">CLUMA_CG014288, isoform A</fullName>
    </submittedName>
</protein>
<name>A0A1J1IP82_9DIPT</name>
<evidence type="ECO:0000313" key="3">
    <source>
        <dbReference type="Proteomes" id="UP000183832"/>
    </source>
</evidence>
<proteinExistence type="predicted"/>
<evidence type="ECO:0000259" key="1">
    <source>
        <dbReference type="Pfam" id="PF10148"/>
    </source>
</evidence>
<accession>A0A1J1IP82</accession>
<sequence length="217" mass="25459">MYLDNKMDSLSSLKTIKRHYKKDSRFVNDLYTLTYDNHESLEDTVELISSLYFRTDISDYEVEAVHSNQLFTLFLTHIPQKPNENPKFLNATERLIRNANLQFRLSSSRDSSINNLELDTKRGVALSNFITQTLKKVNREQRKQPTPVTHFTRQILQTMNVTQLQIIINEMLDFRGSLNEKLMKSLIERDELLLKRDGILSMIEKNQGNSRRCDSLQ</sequence>
<dbReference type="OrthoDB" id="6260144at2759"/>
<dbReference type="Pfam" id="PF10148">
    <property type="entry name" value="SCHIP-1_C"/>
    <property type="match status" value="1"/>
</dbReference>
<evidence type="ECO:0000313" key="2">
    <source>
        <dbReference type="EMBL" id="CRL01364.1"/>
    </source>
</evidence>
<reference evidence="2 3" key="1">
    <citation type="submission" date="2015-04" db="EMBL/GenBank/DDBJ databases">
        <authorList>
            <person name="Syromyatnikov M.Y."/>
            <person name="Popov V.N."/>
        </authorList>
    </citation>
    <scope>NUCLEOTIDE SEQUENCE [LARGE SCALE GENOMIC DNA]</scope>
</reference>
<dbReference type="AlphaFoldDB" id="A0A1J1IP82"/>
<dbReference type="EMBL" id="CVRI01000055">
    <property type="protein sequence ID" value="CRL01364.1"/>
    <property type="molecule type" value="Genomic_DNA"/>
</dbReference>
<dbReference type="Proteomes" id="UP000183832">
    <property type="component" value="Unassembled WGS sequence"/>
</dbReference>
<gene>
    <name evidence="2" type="ORF">CLUMA_CG014288</name>
</gene>
<dbReference type="InterPro" id="IPR015649">
    <property type="entry name" value="SCHIP_1_C"/>
</dbReference>
<organism evidence="2 3">
    <name type="scientific">Clunio marinus</name>
    <dbReference type="NCBI Taxonomy" id="568069"/>
    <lineage>
        <taxon>Eukaryota</taxon>
        <taxon>Metazoa</taxon>
        <taxon>Ecdysozoa</taxon>
        <taxon>Arthropoda</taxon>
        <taxon>Hexapoda</taxon>
        <taxon>Insecta</taxon>
        <taxon>Pterygota</taxon>
        <taxon>Neoptera</taxon>
        <taxon>Endopterygota</taxon>
        <taxon>Diptera</taxon>
        <taxon>Nematocera</taxon>
        <taxon>Chironomoidea</taxon>
        <taxon>Chironomidae</taxon>
        <taxon>Clunio</taxon>
    </lineage>
</organism>